<dbReference type="AlphaFoldDB" id="A0A9P0PTV6"/>
<sequence length="44" mass="5210">MGSTLRLRLRERWGGCRLTREILALFYELSLWSLLDSGAPRFRL</sequence>
<evidence type="ECO:0000313" key="1">
    <source>
        <dbReference type="EMBL" id="CAH1993579.1"/>
    </source>
</evidence>
<organism evidence="1 2">
    <name type="scientific">Acanthoscelides obtectus</name>
    <name type="common">Bean weevil</name>
    <name type="synonym">Bruchus obtectus</name>
    <dbReference type="NCBI Taxonomy" id="200917"/>
    <lineage>
        <taxon>Eukaryota</taxon>
        <taxon>Metazoa</taxon>
        <taxon>Ecdysozoa</taxon>
        <taxon>Arthropoda</taxon>
        <taxon>Hexapoda</taxon>
        <taxon>Insecta</taxon>
        <taxon>Pterygota</taxon>
        <taxon>Neoptera</taxon>
        <taxon>Endopterygota</taxon>
        <taxon>Coleoptera</taxon>
        <taxon>Polyphaga</taxon>
        <taxon>Cucujiformia</taxon>
        <taxon>Chrysomeloidea</taxon>
        <taxon>Chrysomelidae</taxon>
        <taxon>Bruchinae</taxon>
        <taxon>Bruchini</taxon>
        <taxon>Acanthoscelides</taxon>
    </lineage>
</organism>
<proteinExistence type="predicted"/>
<dbReference type="Proteomes" id="UP001152888">
    <property type="component" value="Unassembled WGS sequence"/>
</dbReference>
<accession>A0A9P0PTV6</accession>
<comment type="caution">
    <text evidence="1">The sequence shown here is derived from an EMBL/GenBank/DDBJ whole genome shotgun (WGS) entry which is preliminary data.</text>
</comment>
<gene>
    <name evidence="1" type="ORF">ACAOBT_LOCUS21586</name>
</gene>
<protein>
    <submittedName>
        <fullName evidence="1">Uncharacterized protein</fullName>
    </submittedName>
</protein>
<evidence type="ECO:0000313" key="2">
    <source>
        <dbReference type="Proteomes" id="UP001152888"/>
    </source>
</evidence>
<reference evidence="1" key="1">
    <citation type="submission" date="2022-03" db="EMBL/GenBank/DDBJ databases">
        <authorList>
            <person name="Sayadi A."/>
        </authorList>
    </citation>
    <scope>NUCLEOTIDE SEQUENCE</scope>
</reference>
<dbReference type="EMBL" id="CAKOFQ010007175">
    <property type="protein sequence ID" value="CAH1993579.1"/>
    <property type="molecule type" value="Genomic_DNA"/>
</dbReference>
<keyword evidence="2" id="KW-1185">Reference proteome</keyword>
<name>A0A9P0PTV6_ACAOB</name>